<proteinExistence type="predicted"/>
<gene>
    <name evidence="2" type="ORF">SAMN04490244_104260</name>
</gene>
<evidence type="ECO:0000313" key="3">
    <source>
        <dbReference type="Proteomes" id="UP000198885"/>
    </source>
</evidence>
<dbReference type="RefSeq" id="WP_092691921.1">
    <property type="nucleotide sequence ID" value="NZ_FOGU01000004.1"/>
</dbReference>
<keyword evidence="1" id="KW-0472">Membrane</keyword>
<dbReference type="OrthoDB" id="8536716at2"/>
<feature type="transmembrane region" description="Helical" evidence="1">
    <location>
        <begin position="86"/>
        <end position="103"/>
    </location>
</feature>
<dbReference type="AlphaFoldDB" id="A0A1H9TLG9"/>
<dbReference type="STRING" id="641238.SAMN04490244_104260"/>
<feature type="transmembrane region" description="Helical" evidence="1">
    <location>
        <begin position="123"/>
        <end position="142"/>
    </location>
</feature>
<dbReference type="InterPro" id="IPR021737">
    <property type="entry name" value="Phage_phiKZ_Orf197"/>
</dbReference>
<reference evidence="2 3" key="1">
    <citation type="submission" date="2016-10" db="EMBL/GenBank/DDBJ databases">
        <authorList>
            <person name="de Groot N.N."/>
        </authorList>
    </citation>
    <scope>NUCLEOTIDE SEQUENCE [LARGE SCALE GENOMIC DNA]</scope>
    <source>
        <strain evidence="2 3">DSM 23042</strain>
    </source>
</reference>
<organism evidence="2 3">
    <name type="scientific">Tranquillimonas rosea</name>
    <dbReference type="NCBI Taxonomy" id="641238"/>
    <lineage>
        <taxon>Bacteria</taxon>
        <taxon>Pseudomonadati</taxon>
        <taxon>Pseudomonadota</taxon>
        <taxon>Alphaproteobacteria</taxon>
        <taxon>Rhodobacterales</taxon>
        <taxon>Roseobacteraceae</taxon>
        <taxon>Tranquillimonas</taxon>
    </lineage>
</organism>
<evidence type="ECO:0000256" key="1">
    <source>
        <dbReference type="SAM" id="Phobius"/>
    </source>
</evidence>
<keyword evidence="3" id="KW-1185">Reference proteome</keyword>
<feature type="transmembrane region" description="Helical" evidence="1">
    <location>
        <begin position="211"/>
        <end position="239"/>
    </location>
</feature>
<name>A0A1H9TLG9_9RHOB</name>
<keyword evidence="1" id="KW-1133">Transmembrane helix</keyword>
<dbReference type="EMBL" id="FOGU01000004">
    <property type="protein sequence ID" value="SER98150.1"/>
    <property type="molecule type" value="Genomic_DNA"/>
</dbReference>
<sequence>MYQTAAALLFAHVLADFMLQSDGMIREKRRPLVQLAHAAIVLAASLAALGQVVALPVVLLAVAHLGIDRVKLAVEDTIRPFLIDQGAHLITIGAIAVAAPTLWKDGLWPDLLPAKVADLVPLAMLYVAGFIVAVRTGGFAVDKLLAPYTPYWKRAAILSGGLQNGGLLIGQLERGLTYLLVLAGYPTGVAFLIAAKSILRFNASKDDRRIAEYVIIGTLASVGWALAAAFATGALITLAGGPP</sequence>
<dbReference type="Proteomes" id="UP000198885">
    <property type="component" value="Unassembled WGS sequence"/>
</dbReference>
<evidence type="ECO:0000313" key="2">
    <source>
        <dbReference type="EMBL" id="SER98150.1"/>
    </source>
</evidence>
<feature type="transmembrane region" description="Helical" evidence="1">
    <location>
        <begin position="178"/>
        <end position="199"/>
    </location>
</feature>
<protein>
    <recommendedName>
        <fullName evidence="4">DUF3307 domain-containing protein</fullName>
    </recommendedName>
</protein>
<accession>A0A1H9TLG9</accession>
<keyword evidence="1" id="KW-0812">Transmembrane</keyword>
<feature type="transmembrane region" description="Helical" evidence="1">
    <location>
        <begin position="39"/>
        <end position="65"/>
    </location>
</feature>
<dbReference type="Pfam" id="PF11750">
    <property type="entry name" value="DUF3307"/>
    <property type="match status" value="1"/>
</dbReference>
<evidence type="ECO:0008006" key="4">
    <source>
        <dbReference type="Google" id="ProtNLM"/>
    </source>
</evidence>